<dbReference type="InterPro" id="IPR027417">
    <property type="entry name" value="P-loop_NTPase"/>
</dbReference>
<keyword evidence="10" id="KW-0636">Prenylation</keyword>
<dbReference type="GO" id="GO:0005525">
    <property type="term" value="F:GTP binding"/>
    <property type="evidence" value="ECO:0007669"/>
    <property type="project" value="UniProtKB-KW"/>
</dbReference>
<comment type="caution">
    <text evidence="12">The sequence shown here is derived from an EMBL/GenBank/DDBJ whole genome shotgun (WGS) entry which is preliminary data.</text>
</comment>
<dbReference type="PROSITE" id="PS51421">
    <property type="entry name" value="RAS"/>
    <property type="match status" value="1"/>
</dbReference>
<keyword evidence="6" id="KW-0653">Protein transport</keyword>
<gene>
    <name evidence="12" type="primary">RAB8A</name>
    <name evidence="12" type="ORF">Ciccas_005759</name>
</gene>
<evidence type="ECO:0000256" key="2">
    <source>
        <dbReference type="ARBA" id="ARBA00006270"/>
    </source>
</evidence>
<dbReference type="Pfam" id="PF00071">
    <property type="entry name" value="Ras"/>
    <property type="match status" value="1"/>
</dbReference>
<dbReference type="InterPro" id="IPR001806">
    <property type="entry name" value="Small_GTPase"/>
</dbReference>
<dbReference type="InterPro" id="IPR050305">
    <property type="entry name" value="Small_GTPase_Rab"/>
</dbReference>
<dbReference type="PRINTS" id="PR00449">
    <property type="entry name" value="RASTRNSFRMNG"/>
</dbReference>
<reference evidence="12 13" key="1">
    <citation type="submission" date="2024-11" db="EMBL/GenBank/DDBJ databases">
        <title>Adaptive evolution of stress response genes in parasites aligns with host niche diversity.</title>
        <authorList>
            <person name="Hahn C."/>
            <person name="Resl P."/>
        </authorList>
    </citation>
    <scope>NUCLEOTIDE SEQUENCE [LARGE SCALE GENOMIC DNA]</scope>
    <source>
        <strain evidence="12">EGGRZ-B1_66</strain>
        <tissue evidence="12">Body</tissue>
    </source>
</reference>
<comment type="similarity">
    <text evidence="2">Belongs to the small GTPase superfamily. Rab family.</text>
</comment>
<dbReference type="GO" id="GO:0005886">
    <property type="term" value="C:plasma membrane"/>
    <property type="evidence" value="ECO:0007669"/>
    <property type="project" value="UniProtKB-SubCell"/>
</dbReference>
<keyword evidence="5" id="KW-0547">Nucleotide-binding</keyword>
<keyword evidence="3" id="KW-0813">Transport</keyword>
<dbReference type="SMART" id="SM00175">
    <property type="entry name" value="RAB"/>
    <property type="match status" value="1"/>
</dbReference>
<evidence type="ECO:0000256" key="5">
    <source>
        <dbReference type="ARBA" id="ARBA00022741"/>
    </source>
</evidence>
<evidence type="ECO:0000256" key="3">
    <source>
        <dbReference type="ARBA" id="ARBA00022448"/>
    </source>
</evidence>
<dbReference type="CDD" id="cd01867">
    <property type="entry name" value="Rab8_Rab10_Rab13_like"/>
    <property type="match status" value="1"/>
</dbReference>
<name>A0ABD2Q8Q4_9PLAT</name>
<evidence type="ECO:0000256" key="9">
    <source>
        <dbReference type="ARBA" id="ARBA00023288"/>
    </source>
</evidence>
<evidence type="ECO:0000256" key="6">
    <source>
        <dbReference type="ARBA" id="ARBA00022927"/>
    </source>
</evidence>
<dbReference type="Gene3D" id="3.40.50.300">
    <property type="entry name" value="P-loop containing nucleotide triphosphate hydrolases"/>
    <property type="match status" value="1"/>
</dbReference>
<organism evidence="12 13">
    <name type="scientific">Cichlidogyrus casuarinus</name>
    <dbReference type="NCBI Taxonomy" id="1844966"/>
    <lineage>
        <taxon>Eukaryota</taxon>
        <taxon>Metazoa</taxon>
        <taxon>Spiralia</taxon>
        <taxon>Lophotrochozoa</taxon>
        <taxon>Platyhelminthes</taxon>
        <taxon>Monogenea</taxon>
        <taxon>Monopisthocotylea</taxon>
        <taxon>Dactylogyridea</taxon>
        <taxon>Ancyrocephalidae</taxon>
        <taxon>Cichlidogyrus</taxon>
    </lineage>
</organism>
<keyword evidence="13" id="KW-1185">Reference proteome</keyword>
<dbReference type="NCBIfam" id="TIGR00231">
    <property type="entry name" value="small_GTP"/>
    <property type="match status" value="1"/>
</dbReference>
<dbReference type="SMART" id="SM00173">
    <property type="entry name" value="RAS"/>
    <property type="match status" value="1"/>
</dbReference>
<proteinExistence type="inferred from homology"/>
<dbReference type="SMART" id="SM00174">
    <property type="entry name" value="RHO"/>
    <property type="match status" value="1"/>
</dbReference>
<dbReference type="SMART" id="SM00177">
    <property type="entry name" value="ARF"/>
    <property type="match status" value="1"/>
</dbReference>
<comment type="subcellular location">
    <subcellularLocation>
        <location evidence="1">Cell membrane</location>
        <topology evidence="1">Lipid-anchor</topology>
        <orientation evidence="1">Cytoplasmic side</orientation>
    </subcellularLocation>
</comment>
<evidence type="ECO:0000256" key="7">
    <source>
        <dbReference type="ARBA" id="ARBA00023134"/>
    </source>
</evidence>
<protein>
    <recommendedName>
        <fullName evidence="11">Ras-related protein Rab-13</fullName>
    </recommendedName>
</protein>
<evidence type="ECO:0000256" key="11">
    <source>
        <dbReference type="ARBA" id="ARBA00039501"/>
    </source>
</evidence>
<dbReference type="AlphaFoldDB" id="A0ABD2Q8Q4"/>
<dbReference type="SMART" id="SM00176">
    <property type="entry name" value="RAN"/>
    <property type="match status" value="1"/>
</dbReference>
<evidence type="ECO:0000313" key="13">
    <source>
        <dbReference type="Proteomes" id="UP001626550"/>
    </source>
</evidence>
<accession>A0ABD2Q8Q4</accession>
<dbReference type="SUPFAM" id="SSF52540">
    <property type="entry name" value="P-loop containing nucleoside triphosphate hydrolases"/>
    <property type="match status" value="1"/>
</dbReference>
<sequence>MSSSYDYLFKFLLIGDSGVGKTSILHRFSDDIFTHTFIATIGIDFKIRTIELDGKHIKLQVWDTAGQERFRTITTAYYRGAMGIMLVYDVTNRSTFDNIQNWIDNIEKHATVDVLRMLLGNKCDIEGKRQVSYQEGETFAKSHNIPFMETSAKVGSHVDTAFFTLAKLVKTKAEDNQTQLSLHNKPAKNILEKKPKDTLQDVDSQSLPCSMHPLNTDSKRLHCMYRNRLLEFCIQFFIFLPLTCLWSSYGIISSTLINSLCGQGDISLNRFKVTSGHMPPLTRSQ</sequence>
<dbReference type="FunFam" id="3.40.50.300:FF:000363">
    <property type="entry name" value="Secretion related GTPase srgA"/>
    <property type="match status" value="1"/>
</dbReference>
<evidence type="ECO:0000256" key="10">
    <source>
        <dbReference type="ARBA" id="ARBA00023289"/>
    </source>
</evidence>
<dbReference type="PANTHER" id="PTHR47980">
    <property type="entry name" value="LD44762P"/>
    <property type="match status" value="1"/>
</dbReference>
<dbReference type="PROSITE" id="PS51420">
    <property type="entry name" value="RHO"/>
    <property type="match status" value="1"/>
</dbReference>
<evidence type="ECO:0000256" key="8">
    <source>
        <dbReference type="ARBA" id="ARBA00023136"/>
    </source>
</evidence>
<evidence type="ECO:0000256" key="4">
    <source>
        <dbReference type="ARBA" id="ARBA00022475"/>
    </source>
</evidence>
<dbReference type="EMBL" id="JBJKFK010000709">
    <property type="protein sequence ID" value="KAL3315607.1"/>
    <property type="molecule type" value="Genomic_DNA"/>
</dbReference>
<evidence type="ECO:0000256" key="1">
    <source>
        <dbReference type="ARBA" id="ARBA00004342"/>
    </source>
</evidence>
<keyword evidence="7" id="KW-0342">GTP-binding</keyword>
<keyword evidence="8" id="KW-0472">Membrane</keyword>
<dbReference type="Proteomes" id="UP001626550">
    <property type="component" value="Unassembled WGS sequence"/>
</dbReference>
<dbReference type="GO" id="GO:0015031">
    <property type="term" value="P:protein transport"/>
    <property type="evidence" value="ECO:0007669"/>
    <property type="project" value="UniProtKB-KW"/>
</dbReference>
<keyword evidence="4" id="KW-1003">Cell membrane</keyword>
<dbReference type="InterPro" id="IPR005225">
    <property type="entry name" value="Small_GTP-bd"/>
</dbReference>
<evidence type="ECO:0000313" key="12">
    <source>
        <dbReference type="EMBL" id="KAL3315607.1"/>
    </source>
</evidence>
<dbReference type="PROSITE" id="PS51419">
    <property type="entry name" value="RAB"/>
    <property type="match status" value="1"/>
</dbReference>
<keyword evidence="9" id="KW-0449">Lipoprotein</keyword>